<accession>A0ABR8SXX9</accession>
<evidence type="ECO:0000313" key="2">
    <source>
        <dbReference type="EMBL" id="MBD7968348.1"/>
    </source>
</evidence>
<gene>
    <name evidence="2" type="ORF">H9647_09750</name>
</gene>
<keyword evidence="1" id="KW-1133">Transmembrane helix</keyword>
<sequence length="213" mass="24660">MTNLSIQHISEKALRRLAWGFTLLILDINIMGFDIFNDLLGYILILYSLSSLEAESALFQKVKWITLLFLIESFITDWFPNKNVGLWSPDISLSSIVYGQVFSLVDLLMIILLFTSLGQLSIWQQMSDPSLEEAFITRRKAFIGLLVLQQFFYPFIINLEQEWEVVMTIFAILYVFFMFLLIRLLFRLANAYGAVHQGQDKDTSNMQSGDPYL</sequence>
<organism evidence="2 3">
    <name type="scientific">Paenibacillus gallinarum</name>
    <dbReference type="NCBI Taxonomy" id="2762232"/>
    <lineage>
        <taxon>Bacteria</taxon>
        <taxon>Bacillati</taxon>
        <taxon>Bacillota</taxon>
        <taxon>Bacilli</taxon>
        <taxon>Bacillales</taxon>
        <taxon>Paenibacillaceae</taxon>
        <taxon>Paenibacillus</taxon>
    </lineage>
</organism>
<feature type="transmembrane region" description="Helical" evidence="1">
    <location>
        <begin position="20"/>
        <end position="50"/>
    </location>
</feature>
<protein>
    <submittedName>
        <fullName evidence="2">Uncharacterized protein</fullName>
    </submittedName>
</protein>
<reference evidence="2 3" key="1">
    <citation type="submission" date="2020-08" db="EMBL/GenBank/DDBJ databases">
        <title>A Genomic Blueprint of the Chicken Gut Microbiome.</title>
        <authorList>
            <person name="Gilroy R."/>
            <person name="Ravi A."/>
            <person name="Getino M."/>
            <person name="Pursley I."/>
            <person name="Horton D.L."/>
            <person name="Alikhan N.-F."/>
            <person name="Baker D."/>
            <person name="Gharbi K."/>
            <person name="Hall N."/>
            <person name="Watson M."/>
            <person name="Adriaenssens E.M."/>
            <person name="Foster-Nyarko E."/>
            <person name="Jarju S."/>
            <person name="Secka A."/>
            <person name="Antonio M."/>
            <person name="Oren A."/>
            <person name="Chaudhuri R."/>
            <person name="La Ragione R.M."/>
            <person name="Hildebrand F."/>
            <person name="Pallen M.J."/>
        </authorList>
    </citation>
    <scope>NUCLEOTIDE SEQUENCE [LARGE SCALE GENOMIC DNA]</scope>
    <source>
        <strain evidence="2 3">Sa2BVA9</strain>
    </source>
</reference>
<dbReference type="RefSeq" id="WP_191799586.1">
    <property type="nucleotide sequence ID" value="NZ_JACSQL010000003.1"/>
</dbReference>
<keyword evidence="1" id="KW-0812">Transmembrane</keyword>
<evidence type="ECO:0000313" key="3">
    <source>
        <dbReference type="Proteomes" id="UP000608071"/>
    </source>
</evidence>
<keyword evidence="1" id="KW-0472">Membrane</keyword>
<evidence type="ECO:0000256" key="1">
    <source>
        <dbReference type="SAM" id="Phobius"/>
    </source>
</evidence>
<proteinExistence type="predicted"/>
<feature type="transmembrane region" description="Helical" evidence="1">
    <location>
        <begin position="141"/>
        <end position="159"/>
    </location>
</feature>
<dbReference type="Proteomes" id="UP000608071">
    <property type="component" value="Unassembled WGS sequence"/>
</dbReference>
<feature type="transmembrane region" description="Helical" evidence="1">
    <location>
        <begin position="100"/>
        <end position="120"/>
    </location>
</feature>
<dbReference type="EMBL" id="JACSQL010000003">
    <property type="protein sequence ID" value="MBD7968348.1"/>
    <property type="molecule type" value="Genomic_DNA"/>
</dbReference>
<keyword evidence="3" id="KW-1185">Reference proteome</keyword>
<name>A0ABR8SXX9_9BACL</name>
<feature type="transmembrane region" description="Helical" evidence="1">
    <location>
        <begin position="165"/>
        <end position="186"/>
    </location>
</feature>
<comment type="caution">
    <text evidence="2">The sequence shown here is derived from an EMBL/GenBank/DDBJ whole genome shotgun (WGS) entry which is preliminary data.</text>
</comment>